<name>A0A505DJC6_9ACTN</name>
<dbReference type="Proteomes" id="UP000317378">
    <property type="component" value="Unassembled WGS sequence"/>
</dbReference>
<dbReference type="InterPro" id="IPR011040">
    <property type="entry name" value="Sialidase"/>
</dbReference>
<evidence type="ECO:0000313" key="3">
    <source>
        <dbReference type="EMBL" id="TPQ21058.1"/>
    </source>
</evidence>
<dbReference type="InterPro" id="IPR036278">
    <property type="entry name" value="Sialidase_sf"/>
</dbReference>
<reference evidence="3 4" key="1">
    <citation type="submission" date="2019-06" db="EMBL/GenBank/DDBJ databases">
        <title>Streptomyces sporangiiformans sp. nov., a novel actinomycete isolated from soil in Mount Song.</title>
        <authorList>
            <person name="Han L."/>
        </authorList>
    </citation>
    <scope>NUCLEOTIDE SEQUENCE [LARGE SCALE GENOMIC DNA]</scope>
    <source>
        <strain evidence="3 4">NEAU-SSA 1</strain>
    </source>
</reference>
<sequence>MSGPAVADGVVRPHPGAPGRFEAWLSAPAVQNHAANLTVLPGGELGCVWFGGTQEGVADISVWFSRLPAGGDTWSQPVRLSHDDSRSEQNPVLFADPSGDWWLLHTAQRAGHQDTAEVRLRVSQDEGATWGPSRMLFDGGVFVRQPVTVLPSGRRLLPVFRCVATPGERWSGDRDTSSVMLSDDAGASWREVSVPGSTGLVHMNVRALPDGSLLALFRSRRADAVYRSVSYDEGESWCAPHRLDLPNNNSSIQYVTLADGRLALVHNHSSAADAVARRVSLYDEIDDEGLSDRAGPSDHAGLNGNGEEGMGGKEAPSGNAPGAAPTTGAAFWGAPRAPLTLSVSSDGGLTWPVRHDLETGDGHCLTNNSRDGLNRELSYPSVVQTPDGTLHIAFTHHRRTIKYLRLSTAWADREIPA</sequence>
<evidence type="ECO:0000256" key="1">
    <source>
        <dbReference type="SAM" id="MobiDB-lite"/>
    </source>
</evidence>
<dbReference type="CDD" id="cd15482">
    <property type="entry name" value="Sialidase_non-viral"/>
    <property type="match status" value="1"/>
</dbReference>
<feature type="compositionally biased region" description="Low complexity" evidence="1">
    <location>
        <begin position="315"/>
        <end position="331"/>
    </location>
</feature>
<dbReference type="GO" id="GO:0016787">
    <property type="term" value="F:hydrolase activity"/>
    <property type="evidence" value="ECO:0007669"/>
    <property type="project" value="UniProtKB-KW"/>
</dbReference>
<dbReference type="AlphaFoldDB" id="A0A505DJC6"/>
<keyword evidence="3" id="KW-0378">Hydrolase</keyword>
<dbReference type="RefSeq" id="WP_119101312.1">
    <property type="nucleotide sequence ID" value="NZ_QXMJ01000127.1"/>
</dbReference>
<gene>
    <name evidence="3" type="ORF">FGD71_017120</name>
</gene>
<dbReference type="PANTHER" id="PTHR43752:SF2">
    <property type="entry name" value="BNR_ASP-BOX REPEAT FAMILY PROTEIN"/>
    <property type="match status" value="1"/>
</dbReference>
<protein>
    <submittedName>
        <fullName evidence="3">Glycosyl hydrolase</fullName>
    </submittedName>
</protein>
<dbReference type="Gene3D" id="2.120.10.10">
    <property type="match status" value="1"/>
</dbReference>
<proteinExistence type="predicted"/>
<keyword evidence="4" id="KW-1185">Reference proteome</keyword>
<organism evidence="3 4">
    <name type="scientific">Streptomyces sporangiiformans</name>
    <dbReference type="NCBI Taxonomy" id="2315329"/>
    <lineage>
        <taxon>Bacteria</taxon>
        <taxon>Bacillati</taxon>
        <taxon>Actinomycetota</taxon>
        <taxon>Actinomycetes</taxon>
        <taxon>Kitasatosporales</taxon>
        <taxon>Streptomycetaceae</taxon>
        <taxon>Streptomyces</taxon>
    </lineage>
</organism>
<evidence type="ECO:0000313" key="4">
    <source>
        <dbReference type="Proteomes" id="UP000317378"/>
    </source>
</evidence>
<dbReference type="PANTHER" id="PTHR43752">
    <property type="entry name" value="BNR/ASP-BOX REPEAT FAMILY PROTEIN"/>
    <property type="match status" value="1"/>
</dbReference>
<feature type="region of interest" description="Disordered" evidence="1">
    <location>
        <begin position="288"/>
        <end position="331"/>
    </location>
</feature>
<feature type="domain" description="Sialidase" evidence="2">
    <location>
        <begin position="43"/>
        <end position="392"/>
    </location>
</feature>
<evidence type="ECO:0000259" key="2">
    <source>
        <dbReference type="Pfam" id="PF13088"/>
    </source>
</evidence>
<dbReference type="EMBL" id="VCHX02000127">
    <property type="protein sequence ID" value="TPQ21058.1"/>
    <property type="molecule type" value="Genomic_DNA"/>
</dbReference>
<comment type="caution">
    <text evidence="3">The sequence shown here is derived from an EMBL/GenBank/DDBJ whole genome shotgun (WGS) entry which is preliminary data.</text>
</comment>
<dbReference type="Pfam" id="PF13088">
    <property type="entry name" value="BNR_2"/>
    <property type="match status" value="1"/>
</dbReference>
<accession>A0A505DJC6</accession>
<dbReference type="SUPFAM" id="SSF50939">
    <property type="entry name" value="Sialidases"/>
    <property type="match status" value="1"/>
</dbReference>
<dbReference type="OrthoDB" id="41724at2"/>